<dbReference type="Proteomes" id="UP001476798">
    <property type="component" value="Unassembled WGS sequence"/>
</dbReference>
<gene>
    <name evidence="1" type="ORF">GOODEAATRI_034156</name>
</gene>
<dbReference type="EMBL" id="JAHRIO010078066">
    <property type="protein sequence ID" value="MEQ2183579.1"/>
    <property type="molecule type" value="Genomic_DNA"/>
</dbReference>
<organism evidence="1 2">
    <name type="scientific">Goodea atripinnis</name>
    <dbReference type="NCBI Taxonomy" id="208336"/>
    <lineage>
        <taxon>Eukaryota</taxon>
        <taxon>Metazoa</taxon>
        <taxon>Chordata</taxon>
        <taxon>Craniata</taxon>
        <taxon>Vertebrata</taxon>
        <taxon>Euteleostomi</taxon>
        <taxon>Actinopterygii</taxon>
        <taxon>Neopterygii</taxon>
        <taxon>Teleostei</taxon>
        <taxon>Neoteleostei</taxon>
        <taxon>Acanthomorphata</taxon>
        <taxon>Ovalentaria</taxon>
        <taxon>Atherinomorphae</taxon>
        <taxon>Cyprinodontiformes</taxon>
        <taxon>Goodeidae</taxon>
        <taxon>Goodea</taxon>
    </lineage>
</organism>
<reference evidence="1 2" key="1">
    <citation type="submission" date="2021-06" db="EMBL/GenBank/DDBJ databases">
        <authorList>
            <person name="Palmer J.M."/>
        </authorList>
    </citation>
    <scope>NUCLEOTIDE SEQUENCE [LARGE SCALE GENOMIC DNA]</scope>
    <source>
        <strain evidence="1 2">GA_2019</strain>
        <tissue evidence="1">Muscle</tissue>
    </source>
</reference>
<sequence>MRVAWTLTSLEFGEVQTDQSRLDSECWGLKTTPAGGHSSSEEEQSLLKRWQSAAVGDISQTAKKEEEGFQLRHNILEAGFNPKVLLHRLGLYVFISTRVSTAQCIFYVKLFPRLVGDTQAVLFKMQLHLGEWWPSG</sequence>
<accession>A0ABV0PJH4</accession>
<proteinExistence type="predicted"/>
<keyword evidence="2" id="KW-1185">Reference proteome</keyword>
<comment type="caution">
    <text evidence="1">The sequence shown here is derived from an EMBL/GenBank/DDBJ whole genome shotgun (WGS) entry which is preliminary data.</text>
</comment>
<protein>
    <submittedName>
        <fullName evidence="1">Uncharacterized protein</fullName>
    </submittedName>
</protein>
<evidence type="ECO:0000313" key="1">
    <source>
        <dbReference type="EMBL" id="MEQ2183579.1"/>
    </source>
</evidence>
<name>A0ABV0PJH4_9TELE</name>
<evidence type="ECO:0000313" key="2">
    <source>
        <dbReference type="Proteomes" id="UP001476798"/>
    </source>
</evidence>